<dbReference type="AlphaFoldDB" id="A0A418T4D1"/>
<evidence type="ECO:0000313" key="3">
    <source>
        <dbReference type="Proteomes" id="UP000284202"/>
    </source>
</evidence>
<dbReference type="RefSeq" id="WP_119745945.1">
    <property type="nucleotide sequence ID" value="NZ_QZCG01000002.1"/>
</dbReference>
<feature type="region of interest" description="Disordered" evidence="1">
    <location>
        <begin position="127"/>
        <end position="183"/>
    </location>
</feature>
<comment type="caution">
    <text evidence="2">The sequence shown here is derived from an EMBL/GenBank/DDBJ whole genome shotgun (WGS) entry which is preliminary data.</text>
</comment>
<evidence type="ECO:0000313" key="2">
    <source>
        <dbReference type="EMBL" id="RJE87970.1"/>
    </source>
</evidence>
<gene>
    <name evidence="2" type="ORF">D3P04_03350</name>
</gene>
<dbReference type="Proteomes" id="UP000284202">
    <property type="component" value="Unassembled WGS sequence"/>
</dbReference>
<dbReference type="EMBL" id="QZCG01000002">
    <property type="protein sequence ID" value="RJE87970.1"/>
    <property type="molecule type" value="Genomic_DNA"/>
</dbReference>
<proteinExistence type="predicted"/>
<sequence>MTHENPGDIIGRTLWGDPVYRVSRVRGRPPFEWTEENSFKVSMLLAAGWTNTRIAGTILDPRTGKSISVPTLKRYFRAELTQRDHARDQLVAKQLMVAADQAFAGNVGAMRLLDQLMAKNDQRLAASKMTQPDAGDDDGEEDAKPTSRYVGKGELSRKKANALASGEEQSDWGSLLRPGSYEN</sequence>
<reference evidence="3" key="1">
    <citation type="submission" date="2018-09" db="EMBL/GenBank/DDBJ databases">
        <title>Acidovorax cavernicola nov. sp. isolated from Gruta de las Maravillas (Aracena, Spain).</title>
        <authorList>
            <person name="Jurado V."/>
            <person name="Gutierrez-Patricio S."/>
            <person name="Gonzalez-Pimentel J.L."/>
            <person name="Miller A.Z."/>
            <person name="Laiz L."/>
            <person name="Saiz-Jimenez C."/>
        </authorList>
    </citation>
    <scope>NUCLEOTIDE SEQUENCE [LARGE SCALE GENOMIC DNA]</scope>
    <source>
        <strain evidence="3">1011MAR3C25</strain>
    </source>
</reference>
<organism evidence="2 3">
    <name type="scientific">Paracoccus onubensis</name>
    <dbReference type="NCBI Taxonomy" id="1675788"/>
    <lineage>
        <taxon>Bacteria</taxon>
        <taxon>Pseudomonadati</taxon>
        <taxon>Pseudomonadota</taxon>
        <taxon>Alphaproteobacteria</taxon>
        <taxon>Rhodobacterales</taxon>
        <taxon>Paracoccaceae</taxon>
        <taxon>Paracoccus</taxon>
    </lineage>
</organism>
<protein>
    <submittedName>
        <fullName evidence="2">Resolvase</fullName>
    </submittedName>
</protein>
<name>A0A418T4D1_9RHOB</name>
<evidence type="ECO:0000256" key="1">
    <source>
        <dbReference type="SAM" id="MobiDB-lite"/>
    </source>
</evidence>
<dbReference type="OrthoDB" id="6039124at2"/>
<accession>A0A418T4D1</accession>
<keyword evidence="3" id="KW-1185">Reference proteome</keyword>